<evidence type="ECO:0000313" key="3">
    <source>
        <dbReference type="Proteomes" id="UP000657931"/>
    </source>
</evidence>
<dbReference type="Proteomes" id="UP000657931">
    <property type="component" value="Unassembled WGS sequence"/>
</dbReference>
<gene>
    <name evidence="2" type="ORF">H9655_18445</name>
</gene>
<feature type="transmembrane region" description="Helical" evidence="1">
    <location>
        <begin position="135"/>
        <end position="154"/>
    </location>
</feature>
<comment type="caution">
    <text evidence="2">The sequence shown here is derived from an EMBL/GenBank/DDBJ whole genome shotgun (WGS) entry which is preliminary data.</text>
</comment>
<keyword evidence="1" id="KW-0472">Membrane</keyword>
<keyword evidence="1" id="KW-1133">Transmembrane helix</keyword>
<feature type="transmembrane region" description="Helical" evidence="1">
    <location>
        <begin position="174"/>
        <end position="191"/>
    </location>
</feature>
<keyword evidence="3" id="KW-1185">Reference proteome</keyword>
<feature type="transmembrane region" description="Helical" evidence="1">
    <location>
        <begin position="105"/>
        <end position="123"/>
    </location>
</feature>
<dbReference type="InterPro" id="IPR018719">
    <property type="entry name" value="DUF2243_membrane"/>
</dbReference>
<protein>
    <submittedName>
        <fullName evidence="2">DUF2243 domain-containing protein</fullName>
    </submittedName>
</protein>
<dbReference type="EMBL" id="JACSQT010000011">
    <property type="protein sequence ID" value="MBD7939021.1"/>
    <property type="molecule type" value="Genomic_DNA"/>
</dbReference>
<evidence type="ECO:0000313" key="2">
    <source>
        <dbReference type="EMBL" id="MBD7939021.1"/>
    </source>
</evidence>
<reference evidence="2 3" key="1">
    <citation type="submission" date="2020-08" db="EMBL/GenBank/DDBJ databases">
        <title>A Genomic Blueprint of the Chicken Gut Microbiome.</title>
        <authorList>
            <person name="Gilroy R."/>
            <person name="Ravi A."/>
            <person name="Getino M."/>
            <person name="Pursley I."/>
            <person name="Horton D.L."/>
            <person name="Alikhan N.-F."/>
            <person name="Baker D."/>
            <person name="Gharbi K."/>
            <person name="Hall N."/>
            <person name="Watson M."/>
            <person name="Adriaenssens E.M."/>
            <person name="Foster-Nyarko E."/>
            <person name="Jarju S."/>
            <person name="Secka A."/>
            <person name="Antonio M."/>
            <person name="Oren A."/>
            <person name="Chaudhuri R."/>
            <person name="La Ragione R.M."/>
            <person name="Hildebrand F."/>
            <person name="Pallen M.J."/>
        </authorList>
    </citation>
    <scope>NUCLEOTIDE SEQUENCE [LARGE SCALE GENOMIC DNA]</scope>
    <source>
        <strain evidence="2 3">Sa5YUA1</strain>
    </source>
</reference>
<evidence type="ECO:0000256" key="1">
    <source>
        <dbReference type="SAM" id="Phobius"/>
    </source>
</evidence>
<sequence>MNIESISNSFINLHSYICLEFKHSGKIEEIPYRNELILIDSPIKGEHKDYQKNITKHSTYNLISGILFGLGLVAFIDEMVFHQLLSWHHFYDQSTTKIGLLSDGLFHAFSWFATVASLFMVADLRRRNSWWKKRWIGGVLLGIGLFNLYDGLIQHKVFKLHQIRYGVDLLPYDLVWNITAALITIIGIIIIRKTSHSQSK</sequence>
<name>A0ABR8QTZ6_9BACI</name>
<dbReference type="Pfam" id="PF10002">
    <property type="entry name" value="DUF2243"/>
    <property type="match status" value="1"/>
</dbReference>
<keyword evidence="1" id="KW-0812">Transmembrane</keyword>
<feature type="transmembrane region" description="Helical" evidence="1">
    <location>
        <begin position="62"/>
        <end position="85"/>
    </location>
</feature>
<accession>A0ABR8QTZ6</accession>
<organism evidence="2 3">
    <name type="scientific">Cytobacillus stercorigallinarum</name>
    <dbReference type="NCBI Taxonomy" id="2762240"/>
    <lineage>
        <taxon>Bacteria</taxon>
        <taxon>Bacillati</taxon>
        <taxon>Bacillota</taxon>
        <taxon>Bacilli</taxon>
        <taxon>Bacillales</taxon>
        <taxon>Bacillaceae</taxon>
        <taxon>Cytobacillus</taxon>
    </lineage>
</organism>
<proteinExistence type="predicted"/>